<gene>
    <name evidence="2" type="ORF">H9717_15090</name>
</gene>
<evidence type="ECO:0000313" key="2">
    <source>
        <dbReference type="EMBL" id="HJA94413.1"/>
    </source>
</evidence>
<name>A0A9D2IAB4_9FIRM</name>
<keyword evidence="1" id="KW-0812">Transmembrane</keyword>
<organism evidence="2 3">
    <name type="scientific">Candidatus Eisenbergiella merdipullorum</name>
    <dbReference type="NCBI Taxonomy" id="2838553"/>
    <lineage>
        <taxon>Bacteria</taxon>
        <taxon>Bacillati</taxon>
        <taxon>Bacillota</taxon>
        <taxon>Clostridia</taxon>
        <taxon>Lachnospirales</taxon>
        <taxon>Lachnospiraceae</taxon>
        <taxon>Eisenbergiella</taxon>
    </lineage>
</organism>
<reference evidence="2" key="2">
    <citation type="submission" date="2021-04" db="EMBL/GenBank/DDBJ databases">
        <authorList>
            <person name="Gilroy R."/>
        </authorList>
    </citation>
    <scope>NUCLEOTIDE SEQUENCE</scope>
    <source>
        <strain evidence="2">CHK179-7159</strain>
    </source>
</reference>
<keyword evidence="1" id="KW-0472">Membrane</keyword>
<dbReference type="PANTHER" id="PTHR36832">
    <property type="entry name" value="SLR1174 PROTEIN-RELATED"/>
    <property type="match status" value="1"/>
</dbReference>
<dbReference type="InterPro" id="IPR010390">
    <property type="entry name" value="ABC-2_transporter-like"/>
</dbReference>
<sequence length="268" mass="30636">MEFYLQFASATLGRLLTYRFNAFFKMINRLIFMAVQVYIWKIVYGNDKQLFFHTQFGTISLHDMISYTVMSHVMYCFIQSCSVSSLNSQISSGNISQLLVRPISIKMYLFIESLCESLISVLLQALPLLIFGILVYRITIPSFLTCLLFVLFLINGFLIYYLLTTIVAASAFWVVKAGPADALVNGLIKIFSGVWIPVWFLSGWLLHLSELLPLQNIYFLPIAVYLQKLTGREIIRNCLTQGLWIAGLYLVMDLVWRKGETKVMIQGG</sequence>
<feature type="transmembrane region" description="Helical" evidence="1">
    <location>
        <begin position="142"/>
        <end position="175"/>
    </location>
</feature>
<proteinExistence type="predicted"/>
<feature type="transmembrane region" description="Helical" evidence="1">
    <location>
        <begin position="107"/>
        <end position="136"/>
    </location>
</feature>
<accession>A0A9D2IAB4</accession>
<keyword evidence="1" id="KW-1133">Transmembrane helix</keyword>
<evidence type="ECO:0000256" key="1">
    <source>
        <dbReference type="SAM" id="Phobius"/>
    </source>
</evidence>
<reference evidence="2" key="1">
    <citation type="journal article" date="2021" name="PeerJ">
        <title>Extensive microbial diversity within the chicken gut microbiome revealed by metagenomics and culture.</title>
        <authorList>
            <person name="Gilroy R."/>
            <person name="Ravi A."/>
            <person name="Getino M."/>
            <person name="Pursley I."/>
            <person name="Horton D.L."/>
            <person name="Alikhan N.F."/>
            <person name="Baker D."/>
            <person name="Gharbi K."/>
            <person name="Hall N."/>
            <person name="Watson M."/>
            <person name="Adriaenssens E.M."/>
            <person name="Foster-Nyarko E."/>
            <person name="Jarju S."/>
            <person name="Secka A."/>
            <person name="Antonio M."/>
            <person name="Oren A."/>
            <person name="Chaudhuri R.R."/>
            <person name="La Ragione R."/>
            <person name="Hildebrand F."/>
            <person name="Pallen M.J."/>
        </authorList>
    </citation>
    <scope>NUCLEOTIDE SEQUENCE</scope>
    <source>
        <strain evidence="2">CHK179-7159</strain>
    </source>
</reference>
<comment type="caution">
    <text evidence="2">The sequence shown here is derived from an EMBL/GenBank/DDBJ whole genome shotgun (WGS) entry which is preliminary data.</text>
</comment>
<dbReference type="PANTHER" id="PTHR36832:SF1">
    <property type="entry name" value="SLR1174 PROTEIN"/>
    <property type="match status" value="1"/>
</dbReference>
<feature type="transmembrane region" description="Helical" evidence="1">
    <location>
        <begin position="187"/>
        <end position="206"/>
    </location>
</feature>
<dbReference type="Proteomes" id="UP000886858">
    <property type="component" value="Unassembled WGS sequence"/>
</dbReference>
<feature type="transmembrane region" description="Helical" evidence="1">
    <location>
        <begin position="26"/>
        <end position="44"/>
    </location>
</feature>
<evidence type="ECO:0000313" key="3">
    <source>
        <dbReference type="Proteomes" id="UP000886858"/>
    </source>
</evidence>
<feature type="transmembrane region" description="Helical" evidence="1">
    <location>
        <begin position="234"/>
        <end position="256"/>
    </location>
</feature>
<protein>
    <submittedName>
        <fullName evidence="2">ABC-2 family transporter protein</fullName>
    </submittedName>
</protein>
<dbReference type="EMBL" id="DWYY01000172">
    <property type="protein sequence ID" value="HJA94413.1"/>
    <property type="molecule type" value="Genomic_DNA"/>
</dbReference>
<dbReference type="AlphaFoldDB" id="A0A9D2IAB4"/>
<dbReference type="Pfam" id="PF06182">
    <property type="entry name" value="ABC2_membrane_6"/>
    <property type="match status" value="1"/>
</dbReference>